<feature type="transmembrane region" description="Helical" evidence="1">
    <location>
        <begin position="127"/>
        <end position="148"/>
    </location>
</feature>
<keyword evidence="1" id="KW-1133">Transmembrane helix</keyword>
<feature type="transmembrane region" description="Helical" evidence="1">
    <location>
        <begin position="253"/>
        <end position="270"/>
    </location>
</feature>
<feature type="transmembrane region" description="Helical" evidence="1">
    <location>
        <begin position="402"/>
        <end position="421"/>
    </location>
</feature>
<dbReference type="AlphaFoldDB" id="A0A6B3C1B9"/>
<evidence type="ECO:0000256" key="1">
    <source>
        <dbReference type="SAM" id="Phobius"/>
    </source>
</evidence>
<protein>
    <submittedName>
        <fullName evidence="2">Uncharacterized protein</fullName>
    </submittedName>
</protein>
<feature type="transmembrane region" description="Helical" evidence="1">
    <location>
        <begin position="211"/>
        <end position="233"/>
    </location>
</feature>
<comment type="caution">
    <text evidence="2">The sequence shown here is derived from an EMBL/GenBank/DDBJ whole genome shotgun (WGS) entry which is preliminary data.</text>
</comment>
<feature type="transmembrane region" description="Helical" evidence="1">
    <location>
        <begin position="433"/>
        <end position="452"/>
    </location>
</feature>
<keyword evidence="1" id="KW-0812">Transmembrane</keyword>
<keyword evidence="1" id="KW-0472">Membrane</keyword>
<accession>A0A6B3C1B9</accession>
<proteinExistence type="predicted"/>
<dbReference type="RefSeq" id="WP_164320289.1">
    <property type="nucleotide sequence ID" value="NZ_JAAGLU010000032.1"/>
</dbReference>
<feature type="transmembrane region" description="Helical" evidence="1">
    <location>
        <begin position="58"/>
        <end position="82"/>
    </location>
</feature>
<reference evidence="2" key="1">
    <citation type="submission" date="2020-01" db="EMBL/GenBank/DDBJ databases">
        <title>Insect and environment-associated Actinomycetes.</title>
        <authorList>
            <person name="Currrie C."/>
            <person name="Chevrette M."/>
            <person name="Carlson C."/>
            <person name="Stubbendieck R."/>
            <person name="Wendt-Pienkowski E."/>
        </authorList>
    </citation>
    <scope>NUCLEOTIDE SEQUENCE</scope>
    <source>
        <strain evidence="2">SID12501</strain>
    </source>
</reference>
<feature type="transmembrane region" description="Helical" evidence="1">
    <location>
        <begin position="184"/>
        <end position="205"/>
    </location>
</feature>
<evidence type="ECO:0000313" key="2">
    <source>
        <dbReference type="EMBL" id="NEC90439.1"/>
    </source>
</evidence>
<dbReference type="EMBL" id="JAAGLU010000032">
    <property type="protein sequence ID" value="NEC90439.1"/>
    <property type="molecule type" value="Genomic_DNA"/>
</dbReference>
<feature type="transmembrane region" description="Helical" evidence="1">
    <location>
        <begin position="290"/>
        <end position="317"/>
    </location>
</feature>
<feature type="transmembrane region" description="Helical" evidence="1">
    <location>
        <begin position="20"/>
        <end position="38"/>
    </location>
</feature>
<organism evidence="2">
    <name type="scientific">Streptomyces sp. SID12501</name>
    <dbReference type="NCBI Taxonomy" id="2706042"/>
    <lineage>
        <taxon>Bacteria</taxon>
        <taxon>Bacillati</taxon>
        <taxon>Actinomycetota</taxon>
        <taxon>Actinomycetes</taxon>
        <taxon>Kitasatosporales</taxon>
        <taxon>Streptomycetaceae</taxon>
        <taxon>Streptomyces</taxon>
    </lineage>
</organism>
<feature type="transmembrane region" description="Helical" evidence="1">
    <location>
        <begin position="154"/>
        <end position="172"/>
    </location>
</feature>
<gene>
    <name evidence="2" type="ORF">G3I71_32605</name>
</gene>
<sequence length="764" mass="82442">MLAVTVGGVGAVLVSVRERGLPLLAGWLVLAGIAWWCAEVALGRSSASSGDTSDFRTLCLDTIGILATALVAELTLITGRLAREHEYATAWVSGGVLVALFAGTSWRSARVSELHGSSRHHTPSGDLLTAAAFVLAEACGGWLTARLALEGPLWAAWVVGSAVVVLAGAFWLSDSQSWDAEDKYLKVFGSAAVLGLVGVVAQLAVRGEIVAAWWVGGVGVGGPLLVFGVTYLVDVLQQLLHGGSRGRTVSPGAQFAGILVPLGSVAWAMWSEQPWSGPGSGDRLPEAGWLAVAAAALLVVQYGVLIWTDTAPVGYWVSRLVDEVRMGRAEFGRRDDNWVDEVSALTFSQRLTHVLQSTAVHELHRRTALTTGLAIDDIWPRIALVASDEVKRQVRRREQGVLAWRITVTSALCTTGVWLFVALTGLGSPHVDHGVAVLPVAGPLLIAAFALVQARRMLVEVYEAKADAVELYRYDLAKKLHITLPDDPSGPYMIRLAAELSGDWPLHTRGEYRREQPRLPQGAGLDELASTVARLVRSDVQAAVRQTVQEEYGSLAPRDPVRAVPLSERQLRVLAHEVSAYLTDHLTSLQRTFHEDLQSVIRSSLEQAATGAPLTNFVGYLTIELDRGAQDVRAESGTITAPVGKRVRLVVSVVRDPRAQGLASVVESRPDREFFVLESVCVEGGRDADTVSFDAMADSSTLTPQPQRRNLRVEREQQTVFTFQMPEEAGSHEVWLQLYQAGHLVQVVALKIEATETAEATDDV</sequence>
<name>A0A6B3C1B9_9ACTN</name>
<feature type="transmembrane region" description="Helical" evidence="1">
    <location>
        <begin position="88"/>
        <end position="106"/>
    </location>
</feature>